<dbReference type="GO" id="GO:0050660">
    <property type="term" value="F:flavin adenine dinucleotide binding"/>
    <property type="evidence" value="ECO:0007669"/>
    <property type="project" value="InterPro"/>
</dbReference>
<dbReference type="SUPFAM" id="SSF54373">
    <property type="entry name" value="FAD-linked reductases, C-terminal domain"/>
    <property type="match status" value="1"/>
</dbReference>
<dbReference type="InterPro" id="IPR045170">
    <property type="entry name" value="MTOX"/>
</dbReference>
<dbReference type="GO" id="GO:0008115">
    <property type="term" value="F:sarcosine oxidase activity"/>
    <property type="evidence" value="ECO:0007669"/>
    <property type="project" value="TreeGrafter"/>
</dbReference>
<reference evidence="5" key="3">
    <citation type="submission" date="2025-09" db="UniProtKB">
        <authorList>
            <consortium name="Ensembl"/>
        </authorList>
    </citation>
    <scope>IDENTIFICATION</scope>
</reference>
<protein>
    <submittedName>
        <fullName evidence="5">Uncharacterized protein</fullName>
    </submittedName>
</protein>
<dbReference type="AlphaFoldDB" id="A0AAZ3SW06"/>
<name>A0AAZ3SW06_ONCTS</name>
<evidence type="ECO:0000256" key="2">
    <source>
        <dbReference type="ARBA" id="ARBA00022630"/>
    </source>
</evidence>
<evidence type="ECO:0000256" key="1">
    <source>
        <dbReference type="ARBA" id="ARBA00001974"/>
    </source>
</evidence>
<keyword evidence="4" id="KW-0560">Oxidoreductase</keyword>
<keyword evidence="6" id="KW-1185">Reference proteome</keyword>
<dbReference type="Proteomes" id="UP000694402">
    <property type="component" value="Unassembled WGS sequence"/>
</dbReference>
<dbReference type="PANTHER" id="PTHR10961">
    <property type="entry name" value="PEROXISOMAL SARCOSINE OXIDASE"/>
    <property type="match status" value="1"/>
</dbReference>
<dbReference type="Ensembl" id="ENSOTST00005191411.1">
    <property type="protein sequence ID" value="ENSOTSP00005157317.1"/>
    <property type="gene ID" value="ENSOTSG00005013040.2"/>
</dbReference>
<dbReference type="Gene3D" id="3.50.50.60">
    <property type="entry name" value="FAD/NAD(P)-binding domain"/>
    <property type="match status" value="1"/>
</dbReference>
<reference evidence="5" key="2">
    <citation type="submission" date="2025-08" db="UniProtKB">
        <authorList>
            <consortium name="Ensembl"/>
        </authorList>
    </citation>
    <scope>IDENTIFICATION</scope>
</reference>
<dbReference type="GO" id="GO:0050031">
    <property type="term" value="F:L-pipecolate oxidase activity"/>
    <property type="evidence" value="ECO:0007669"/>
    <property type="project" value="TreeGrafter"/>
</dbReference>
<accession>A0AAZ3SW06</accession>
<organism evidence="5 6">
    <name type="scientific">Oncorhynchus tshawytscha</name>
    <name type="common">Chinook salmon</name>
    <name type="synonym">Salmo tshawytscha</name>
    <dbReference type="NCBI Taxonomy" id="74940"/>
    <lineage>
        <taxon>Eukaryota</taxon>
        <taxon>Metazoa</taxon>
        <taxon>Chordata</taxon>
        <taxon>Craniata</taxon>
        <taxon>Vertebrata</taxon>
        <taxon>Euteleostomi</taxon>
        <taxon>Actinopterygii</taxon>
        <taxon>Neopterygii</taxon>
        <taxon>Teleostei</taxon>
        <taxon>Protacanthopterygii</taxon>
        <taxon>Salmoniformes</taxon>
        <taxon>Salmonidae</taxon>
        <taxon>Salmoninae</taxon>
        <taxon>Oncorhynchus</taxon>
    </lineage>
</organism>
<reference evidence="6" key="1">
    <citation type="journal article" date="2018" name="PLoS ONE">
        <title>Chinook salmon (Oncorhynchus tshawytscha) genome and transcriptome.</title>
        <authorList>
            <person name="Christensen K.A."/>
            <person name="Leong J.S."/>
            <person name="Sakhrani D."/>
            <person name="Biagi C.A."/>
            <person name="Minkley D.R."/>
            <person name="Withler R.E."/>
            <person name="Rondeau E.B."/>
            <person name="Koop B.F."/>
            <person name="Devlin R.H."/>
        </authorList>
    </citation>
    <scope>NUCLEOTIDE SEQUENCE [LARGE SCALE GENOMIC DNA]</scope>
</reference>
<dbReference type="GO" id="GO:0033514">
    <property type="term" value="P:L-lysine catabolic process to acetyl-CoA via L-pipecolate"/>
    <property type="evidence" value="ECO:0007669"/>
    <property type="project" value="TreeGrafter"/>
</dbReference>
<dbReference type="InterPro" id="IPR036188">
    <property type="entry name" value="FAD/NAD-bd_sf"/>
</dbReference>
<evidence type="ECO:0000256" key="4">
    <source>
        <dbReference type="ARBA" id="ARBA00023002"/>
    </source>
</evidence>
<proteinExistence type="predicted"/>
<evidence type="ECO:0000313" key="6">
    <source>
        <dbReference type="Proteomes" id="UP000694402"/>
    </source>
</evidence>
<keyword evidence="3" id="KW-0274">FAD</keyword>
<dbReference type="Gene3D" id="3.30.9.10">
    <property type="entry name" value="D-Amino Acid Oxidase, subunit A, domain 2"/>
    <property type="match status" value="1"/>
</dbReference>
<evidence type="ECO:0000256" key="3">
    <source>
        <dbReference type="ARBA" id="ARBA00022827"/>
    </source>
</evidence>
<sequence length="287" mass="31627">NTHMMEECYHSEALESSAKESNQVPTETLGSVEFSQRLPQVNLLAGEGPLVDTQLGSCMQARPSEQQGTGRDGDKVTEVQPGSSLTVTTASGVYGPESLVITAGHWANTLVSNIGLQLPQQLEIPVNYSLLNLSASGTYGISHFPCFVQMGEEGAVYHFYGLLSNECPGLMKVRNTMEHKEWVRQTDRTDILFLSQFVSLYLSGLEPEPALVESCLYTVTPDHHFVLDCHPHHGNIVIGAGFLCMFTGVPIQLSWSWYCVLASLYNIYLHIPALKNHIKTYSQMATC</sequence>
<dbReference type="GO" id="GO:0005777">
    <property type="term" value="C:peroxisome"/>
    <property type="evidence" value="ECO:0007669"/>
    <property type="project" value="TreeGrafter"/>
</dbReference>
<dbReference type="GeneTree" id="ENSGT00990000214279"/>
<dbReference type="PANTHER" id="PTHR10961:SF46">
    <property type="entry name" value="PEROXISOMAL SARCOSINE OXIDASE"/>
    <property type="match status" value="1"/>
</dbReference>
<evidence type="ECO:0000313" key="5">
    <source>
        <dbReference type="Ensembl" id="ENSOTSP00005157317.1"/>
    </source>
</evidence>
<keyword evidence="2" id="KW-0285">Flavoprotein</keyword>
<comment type="cofactor">
    <cofactor evidence="1">
        <name>FAD</name>
        <dbReference type="ChEBI" id="CHEBI:57692"/>
    </cofactor>
</comment>
<dbReference type="SUPFAM" id="SSF51905">
    <property type="entry name" value="FAD/NAD(P)-binding domain"/>
    <property type="match status" value="1"/>
</dbReference>